<sequence>MNIKFLLASLLLVASLFSCSKDDINFENNKNGQVKLKFDHIVGGKSLVLNDYTYSNNSNEQFNVELLKYYVSNIKLTNEKGEEYALPKKESYFLIDAAEKASLFPKFNIPEGKYTKLEFVLGVDSITNTLPVEDRTGALDIAKHGMYWSWNSGYIFFKMEGTSPASTSTDKKFRYHIGLFGGYDKPTKNNIKTIKIDLTKAGAAEVKENLSSDIHLMVDLGKVFDADNKISIAQNSTVMVAGPNDLIAANYATMFTHDHTHNFQKLSNE</sequence>
<organism evidence="3 4">
    <name type="scientific">Sphingobacterium hotanense</name>
    <dbReference type="NCBI Taxonomy" id="649196"/>
    <lineage>
        <taxon>Bacteria</taxon>
        <taxon>Pseudomonadati</taxon>
        <taxon>Bacteroidota</taxon>
        <taxon>Sphingobacteriia</taxon>
        <taxon>Sphingobacteriales</taxon>
        <taxon>Sphingobacteriaceae</taxon>
        <taxon>Sphingobacterium</taxon>
    </lineage>
</organism>
<dbReference type="PROSITE" id="PS51257">
    <property type="entry name" value="PROKAR_LIPOPROTEIN"/>
    <property type="match status" value="1"/>
</dbReference>
<evidence type="ECO:0000259" key="2">
    <source>
        <dbReference type="Pfam" id="PF20243"/>
    </source>
</evidence>
<evidence type="ECO:0000313" key="3">
    <source>
        <dbReference type="EMBL" id="MDM1049313.1"/>
    </source>
</evidence>
<gene>
    <name evidence="3" type="ORF">HX018_13805</name>
</gene>
<keyword evidence="1" id="KW-0732">Signal</keyword>
<comment type="caution">
    <text evidence="3">The sequence shown here is derived from an EMBL/GenBank/DDBJ whole genome shotgun (WGS) entry which is preliminary data.</text>
</comment>
<accession>A0ABT7NQU4</accession>
<feature type="domain" description="Copper-binding protein MbnP-like" evidence="2">
    <location>
        <begin position="32"/>
        <end position="239"/>
    </location>
</feature>
<keyword evidence="4" id="KW-1185">Reference proteome</keyword>
<evidence type="ECO:0000313" key="4">
    <source>
        <dbReference type="Proteomes" id="UP001170954"/>
    </source>
</evidence>
<dbReference type="Proteomes" id="UP001170954">
    <property type="component" value="Unassembled WGS sequence"/>
</dbReference>
<name>A0ABT7NQU4_9SPHI</name>
<evidence type="ECO:0000256" key="1">
    <source>
        <dbReference type="SAM" id="SignalP"/>
    </source>
</evidence>
<proteinExistence type="predicted"/>
<dbReference type="RefSeq" id="WP_286651762.1">
    <property type="nucleotide sequence ID" value="NZ_JACAGK010000043.1"/>
</dbReference>
<feature type="signal peptide" evidence="1">
    <location>
        <begin position="1"/>
        <end position="20"/>
    </location>
</feature>
<protein>
    <recommendedName>
        <fullName evidence="2">Copper-binding protein MbnP-like domain-containing protein</fullName>
    </recommendedName>
</protein>
<reference evidence="3" key="1">
    <citation type="submission" date="2020-06" db="EMBL/GenBank/DDBJ databases">
        <authorList>
            <person name="Dong N."/>
        </authorList>
    </citation>
    <scope>NUCLEOTIDE SEQUENCE</scope>
    <source>
        <strain evidence="3">R1692</strain>
    </source>
</reference>
<reference evidence="3" key="2">
    <citation type="journal article" date="2022" name="Sci. Total Environ.">
        <title>Prevalence, transmission, and molecular epidemiology of tet(X)-positive bacteria among humans, animals, and environmental niches in China: An epidemiological, and genomic-based study.</title>
        <authorList>
            <person name="Dong N."/>
            <person name="Zeng Y."/>
            <person name="Cai C."/>
            <person name="Sun C."/>
            <person name="Lu J."/>
            <person name="Liu C."/>
            <person name="Zhou H."/>
            <person name="Sun Q."/>
            <person name="Shu L."/>
            <person name="Wang H."/>
            <person name="Wang Y."/>
            <person name="Wang S."/>
            <person name="Wu C."/>
            <person name="Chan E.W."/>
            <person name="Chen G."/>
            <person name="Shen Z."/>
            <person name="Chen S."/>
            <person name="Zhang R."/>
        </authorList>
    </citation>
    <scope>NUCLEOTIDE SEQUENCE</scope>
    <source>
        <strain evidence="3">R1692</strain>
    </source>
</reference>
<dbReference type="EMBL" id="JACAGK010000043">
    <property type="protein sequence ID" value="MDM1049313.1"/>
    <property type="molecule type" value="Genomic_DNA"/>
</dbReference>
<feature type="chain" id="PRO_5047492403" description="Copper-binding protein MbnP-like domain-containing protein" evidence="1">
    <location>
        <begin position="21"/>
        <end position="269"/>
    </location>
</feature>
<dbReference type="Pfam" id="PF20243">
    <property type="entry name" value="MbnP"/>
    <property type="match status" value="1"/>
</dbReference>
<dbReference type="InterPro" id="IPR046863">
    <property type="entry name" value="MbnP-like_dom"/>
</dbReference>